<feature type="transmembrane region" description="Helical" evidence="6">
    <location>
        <begin position="607"/>
        <end position="625"/>
    </location>
</feature>
<evidence type="ECO:0000256" key="1">
    <source>
        <dbReference type="ARBA" id="ARBA00004651"/>
    </source>
</evidence>
<accession>A0A4R6LRT6</accession>
<dbReference type="PROSITE" id="PS50156">
    <property type="entry name" value="SSD"/>
    <property type="match status" value="2"/>
</dbReference>
<dbReference type="Proteomes" id="UP000295064">
    <property type="component" value="Unassembled WGS sequence"/>
</dbReference>
<keyword evidence="3 6" id="KW-0812">Transmembrane</keyword>
<organism evidence="8 9">
    <name type="scientific">Halanaerobium saccharolyticum</name>
    <dbReference type="NCBI Taxonomy" id="43595"/>
    <lineage>
        <taxon>Bacteria</taxon>
        <taxon>Bacillati</taxon>
        <taxon>Bacillota</taxon>
        <taxon>Clostridia</taxon>
        <taxon>Halanaerobiales</taxon>
        <taxon>Halanaerobiaceae</taxon>
        <taxon>Halanaerobium</taxon>
    </lineage>
</organism>
<feature type="transmembrane region" description="Helical" evidence="6">
    <location>
        <begin position="244"/>
        <end position="264"/>
    </location>
</feature>
<keyword evidence="4 6" id="KW-1133">Transmembrane helix</keyword>
<keyword evidence="5 6" id="KW-0472">Membrane</keyword>
<feature type="transmembrane region" description="Helical" evidence="6">
    <location>
        <begin position="220"/>
        <end position="237"/>
    </location>
</feature>
<feature type="transmembrane region" description="Helical" evidence="6">
    <location>
        <begin position="344"/>
        <end position="370"/>
    </location>
</feature>
<dbReference type="PANTHER" id="PTHR33406:SF13">
    <property type="entry name" value="MEMBRANE PROTEIN YDFJ"/>
    <property type="match status" value="1"/>
</dbReference>
<feature type="transmembrane region" description="Helical" evidence="6">
    <location>
        <begin position="315"/>
        <end position="338"/>
    </location>
</feature>
<comment type="subcellular location">
    <subcellularLocation>
        <location evidence="1">Cell membrane</location>
        <topology evidence="1">Multi-pass membrane protein</topology>
    </subcellularLocation>
</comment>
<sequence>MLQKIIEKISSLAVKHPLPVILIFILITLFSLYNLQAIEVDTAIKSQIPESMPSRTKIEEIENIFGGTEMIMLTVEAEDVLEAELLKKLRFISDELEKLAEVDKVNSPFTVNIIEGRDDELLIESAVNTIPTNESEKENLRERLANSELVMGSVFARNFKAVNIAVILAEDFDDAEIKKKINTILAAADEQFPAEGSILKSGLPIIRALNAEIMQQDMRLLMPLGLVIMLIFLFLCFKQLRGVILPFTVVIMSIIFSLSLLPLLGWKFQLMTVILPVILIAVTNDYGIHIIAAYQELAVEQKNSVQVSRNSVLKLGAPVIAAGITTVVGLLSLSSHIIVPARELGVLAGAGIAFALLASLLFIPAVLSLLQVKTPLKNYEVGAENNKEISRKGIIDRILFKIADLVGKNAKRILIFSVLIILLLSAGLLQLQVDTNPINFYEKESEIVRATEIVNQHFGGANSISVVARGNITQSEMMQKISDFELAIKEFENVGEVSAVSTIIRTMNRELHNGQPEFKKIPETDSALSQYLLLFSMSGDLDKLIDFREENALITARIKTNSTEEIRGVLNKIENEAQNYGDGTFPLIGGFGDLLSELVNAVVRGQITSLFLSIILVAVVVMLLFKSFTAGVYTSVPLITALVSLFSLMGFLNIKLDMITTMLSSIMIGVGVDYTIHFLWRYREERRNLSKKEALVETLTTSGRGITFNALSVIVGFSVLFVSGFLPVKFFAFLVTVSIATCLIGALLILPALVLVFEPDFLNESKKR</sequence>
<dbReference type="Pfam" id="PF03176">
    <property type="entry name" value="MMPL"/>
    <property type="match status" value="2"/>
</dbReference>
<evidence type="ECO:0000259" key="7">
    <source>
        <dbReference type="PROSITE" id="PS50156"/>
    </source>
</evidence>
<keyword evidence="2" id="KW-1003">Cell membrane</keyword>
<name>A0A4R6LRT6_9FIRM</name>
<dbReference type="InterPro" id="IPR001036">
    <property type="entry name" value="Acrflvin-R"/>
</dbReference>
<dbReference type="SUPFAM" id="SSF82866">
    <property type="entry name" value="Multidrug efflux transporter AcrB transmembrane domain"/>
    <property type="match status" value="2"/>
</dbReference>
<comment type="caution">
    <text evidence="8">The sequence shown here is derived from an EMBL/GenBank/DDBJ whole genome shotgun (WGS) entry which is preliminary data.</text>
</comment>
<evidence type="ECO:0000256" key="5">
    <source>
        <dbReference type="ARBA" id="ARBA00023136"/>
    </source>
</evidence>
<dbReference type="GO" id="GO:0022857">
    <property type="term" value="F:transmembrane transporter activity"/>
    <property type="evidence" value="ECO:0007669"/>
    <property type="project" value="InterPro"/>
</dbReference>
<dbReference type="OrthoDB" id="9809027at2"/>
<evidence type="ECO:0000256" key="3">
    <source>
        <dbReference type="ARBA" id="ARBA00022692"/>
    </source>
</evidence>
<evidence type="ECO:0000256" key="6">
    <source>
        <dbReference type="SAM" id="Phobius"/>
    </source>
</evidence>
<evidence type="ECO:0000313" key="8">
    <source>
        <dbReference type="EMBL" id="TDO90102.1"/>
    </source>
</evidence>
<dbReference type="RefSeq" id="WP_133514964.1">
    <property type="nucleotide sequence ID" value="NZ_SNWX01000010.1"/>
</dbReference>
<gene>
    <name evidence="8" type="ORF">DFR79_11061</name>
</gene>
<feature type="transmembrane region" description="Helical" evidence="6">
    <location>
        <begin position="730"/>
        <end position="757"/>
    </location>
</feature>
<evidence type="ECO:0000256" key="2">
    <source>
        <dbReference type="ARBA" id="ARBA00022475"/>
    </source>
</evidence>
<dbReference type="EMBL" id="SNWX01000010">
    <property type="protein sequence ID" value="TDO90102.1"/>
    <property type="molecule type" value="Genomic_DNA"/>
</dbReference>
<dbReference type="PRINTS" id="PR00702">
    <property type="entry name" value="ACRIFLAVINRP"/>
</dbReference>
<proteinExistence type="predicted"/>
<evidence type="ECO:0000256" key="4">
    <source>
        <dbReference type="ARBA" id="ARBA00022989"/>
    </source>
</evidence>
<dbReference type="PANTHER" id="PTHR33406">
    <property type="entry name" value="MEMBRANE PROTEIN MJ1562-RELATED"/>
    <property type="match status" value="1"/>
</dbReference>
<feature type="transmembrane region" description="Helical" evidence="6">
    <location>
        <begin position="701"/>
        <end position="724"/>
    </location>
</feature>
<feature type="transmembrane region" description="Helical" evidence="6">
    <location>
        <begin position="270"/>
        <end position="294"/>
    </location>
</feature>
<dbReference type="AlphaFoldDB" id="A0A4R6LRT6"/>
<feature type="domain" description="SSD" evidence="7">
    <location>
        <begin position="249"/>
        <end position="369"/>
    </location>
</feature>
<dbReference type="InterPro" id="IPR050545">
    <property type="entry name" value="Mycobact_MmpL"/>
</dbReference>
<feature type="transmembrane region" description="Helical" evidence="6">
    <location>
        <begin position="658"/>
        <end position="680"/>
    </location>
</feature>
<protein>
    <recommendedName>
        <fullName evidence="7">SSD domain-containing protein</fullName>
    </recommendedName>
</protein>
<dbReference type="InterPro" id="IPR000731">
    <property type="entry name" value="SSD"/>
</dbReference>
<feature type="transmembrane region" description="Helical" evidence="6">
    <location>
        <begin position="632"/>
        <end position="652"/>
    </location>
</feature>
<feature type="domain" description="SSD" evidence="7">
    <location>
        <begin position="630"/>
        <end position="756"/>
    </location>
</feature>
<dbReference type="Gene3D" id="1.20.1640.10">
    <property type="entry name" value="Multidrug efflux transporter AcrB transmembrane domain"/>
    <property type="match status" value="2"/>
</dbReference>
<evidence type="ECO:0000313" key="9">
    <source>
        <dbReference type="Proteomes" id="UP000295064"/>
    </source>
</evidence>
<dbReference type="InterPro" id="IPR004869">
    <property type="entry name" value="MMPL_dom"/>
</dbReference>
<feature type="transmembrane region" description="Helical" evidence="6">
    <location>
        <begin position="413"/>
        <end position="433"/>
    </location>
</feature>
<feature type="transmembrane region" description="Helical" evidence="6">
    <location>
        <begin position="12"/>
        <end position="33"/>
    </location>
</feature>
<dbReference type="GO" id="GO:0005886">
    <property type="term" value="C:plasma membrane"/>
    <property type="evidence" value="ECO:0007669"/>
    <property type="project" value="UniProtKB-SubCell"/>
</dbReference>
<reference evidence="8 9" key="1">
    <citation type="submission" date="2019-03" db="EMBL/GenBank/DDBJ databases">
        <title>Subsurface microbial communities from deep shales in Ohio and West Virginia, USA.</title>
        <authorList>
            <person name="Wrighton K."/>
        </authorList>
    </citation>
    <scope>NUCLEOTIDE SEQUENCE [LARGE SCALE GENOMIC DNA]</scope>
    <source>
        <strain evidence="8 9">MA284_T2</strain>
    </source>
</reference>